<reference evidence="1 2" key="1">
    <citation type="submission" date="2016-04" db="EMBL/GenBank/DDBJ databases">
        <title>Draft genome of Fonsecaea erecta CBS 125763.</title>
        <authorList>
            <person name="Weiss V.A."/>
            <person name="Vicente V.A."/>
            <person name="Raittz R.T."/>
            <person name="Moreno L.F."/>
            <person name="De Souza E.M."/>
            <person name="Pedrosa F.O."/>
            <person name="Steffens M.B."/>
            <person name="Faoro H."/>
            <person name="Tadra-Sfeir M.Z."/>
            <person name="Najafzadeh M.J."/>
            <person name="Felipe M.S."/>
            <person name="Teixeira M."/>
            <person name="Sun J."/>
            <person name="Xi L."/>
            <person name="Gomes R."/>
            <person name="De Azevedo C.M."/>
            <person name="Salgado C.G."/>
            <person name="Da Silva M.B."/>
            <person name="Nascimento M.F."/>
            <person name="Queiroz-Telles F."/>
            <person name="Attili D.S."/>
            <person name="Gorbushina A."/>
        </authorList>
    </citation>
    <scope>NUCLEOTIDE SEQUENCE [LARGE SCALE GENOMIC DNA]</scope>
    <source>
        <strain evidence="1 2">CBS 125763</strain>
    </source>
</reference>
<protein>
    <submittedName>
        <fullName evidence="1">Uncharacterized protein</fullName>
    </submittedName>
</protein>
<accession>A0A178ZLU2</accession>
<evidence type="ECO:0000313" key="2">
    <source>
        <dbReference type="Proteomes" id="UP000078343"/>
    </source>
</evidence>
<dbReference type="EMBL" id="LVYI01000004">
    <property type="protein sequence ID" value="OAP60183.1"/>
    <property type="molecule type" value="Genomic_DNA"/>
</dbReference>
<organism evidence="1 2">
    <name type="scientific">Fonsecaea erecta</name>
    <dbReference type="NCBI Taxonomy" id="1367422"/>
    <lineage>
        <taxon>Eukaryota</taxon>
        <taxon>Fungi</taxon>
        <taxon>Dikarya</taxon>
        <taxon>Ascomycota</taxon>
        <taxon>Pezizomycotina</taxon>
        <taxon>Eurotiomycetes</taxon>
        <taxon>Chaetothyriomycetidae</taxon>
        <taxon>Chaetothyriales</taxon>
        <taxon>Herpotrichiellaceae</taxon>
        <taxon>Fonsecaea</taxon>
    </lineage>
</organism>
<name>A0A178ZLU2_9EURO</name>
<comment type="caution">
    <text evidence="1">The sequence shown here is derived from an EMBL/GenBank/DDBJ whole genome shotgun (WGS) entry which is preliminary data.</text>
</comment>
<evidence type="ECO:0000313" key="1">
    <source>
        <dbReference type="EMBL" id="OAP60183.1"/>
    </source>
</evidence>
<sequence>MSGTGSTSSLSPNTSAGLTGGVEGVRPCCVRCAQLYVAFPTLRCDPWHEDLKPRKGVMRAVTYGCHNCRTFRHKCVPVPQTHHDRLRQVQTEADKYATAKRRTLGFKEFCDLRRAQQLFSAACRPGGE</sequence>
<gene>
    <name evidence="1" type="ORF">AYL99_05185</name>
</gene>
<dbReference type="AlphaFoldDB" id="A0A178ZLU2"/>
<dbReference type="GeneID" id="30009353"/>
<dbReference type="RefSeq" id="XP_018693550.1">
    <property type="nucleotide sequence ID" value="XM_018836697.1"/>
</dbReference>
<keyword evidence="2" id="KW-1185">Reference proteome</keyword>
<dbReference type="Proteomes" id="UP000078343">
    <property type="component" value="Unassembled WGS sequence"/>
</dbReference>
<proteinExistence type="predicted"/>